<feature type="transmembrane region" description="Helical" evidence="1">
    <location>
        <begin position="39"/>
        <end position="63"/>
    </location>
</feature>
<dbReference type="RefSeq" id="WP_179445232.1">
    <property type="nucleotide sequence ID" value="NZ_JACBZS010000001.1"/>
</dbReference>
<feature type="transmembrane region" description="Helical" evidence="1">
    <location>
        <begin position="12"/>
        <end position="33"/>
    </location>
</feature>
<dbReference type="EMBL" id="JACBZS010000001">
    <property type="protein sequence ID" value="NYI71404.1"/>
    <property type="molecule type" value="Genomic_DNA"/>
</dbReference>
<dbReference type="Proteomes" id="UP000527616">
    <property type="component" value="Unassembled WGS sequence"/>
</dbReference>
<protein>
    <submittedName>
        <fullName evidence="2">Uncharacterized protein</fullName>
    </submittedName>
</protein>
<evidence type="ECO:0000313" key="2">
    <source>
        <dbReference type="EMBL" id="NYI71404.1"/>
    </source>
</evidence>
<keyword evidence="1" id="KW-0812">Transmembrane</keyword>
<dbReference type="AlphaFoldDB" id="A0A7Z0IL94"/>
<gene>
    <name evidence="2" type="ORF">GGQ54_001964</name>
</gene>
<keyword evidence="1" id="KW-1133">Transmembrane helix</keyword>
<name>A0A7Z0IL94_9ACTN</name>
<proteinExistence type="predicted"/>
<accession>A0A7Z0IL94</accession>
<comment type="caution">
    <text evidence="2">The sequence shown here is derived from an EMBL/GenBank/DDBJ whole genome shotgun (WGS) entry which is preliminary data.</text>
</comment>
<organism evidence="2 3">
    <name type="scientific">Naumannella cuiyingiana</name>
    <dbReference type="NCBI Taxonomy" id="1347891"/>
    <lineage>
        <taxon>Bacteria</taxon>
        <taxon>Bacillati</taxon>
        <taxon>Actinomycetota</taxon>
        <taxon>Actinomycetes</taxon>
        <taxon>Propionibacteriales</taxon>
        <taxon>Propionibacteriaceae</taxon>
        <taxon>Naumannella</taxon>
    </lineage>
</organism>
<keyword evidence="3" id="KW-1185">Reference proteome</keyword>
<reference evidence="2 3" key="1">
    <citation type="submission" date="2020-07" db="EMBL/GenBank/DDBJ databases">
        <title>Sequencing the genomes of 1000 actinobacteria strains.</title>
        <authorList>
            <person name="Klenk H.-P."/>
        </authorList>
    </citation>
    <scope>NUCLEOTIDE SEQUENCE [LARGE SCALE GENOMIC DNA]</scope>
    <source>
        <strain evidence="2 3">DSM 103164</strain>
    </source>
</reference>
<evidence type="ECO:0000256" key="1">
    <source>
        <dbReference type="SAM" id="Phobius"/>
    </source>
</evidence>
<keyword evidence="1" id="KW-0472">Membrane</keyword>
<evidence type="ECO:0000313" key="3">
    <source>
        <dbReference type="Proteomes" id="UP000527616"/>
    </source>
</evidence>
<sequence length="155" mass="16578">MALSDRWSRRRIGIALQAGGVIATVLLAFVSNVPEPPSGFWQAALALSGIACQVGAAFTWNGVGKPSSDLARRAVGRLSRATLRSTALTSTLEELYDDLGKGSQYKGLIGKVSVMASQSEETFLDAIEDWRTFQPELVAELIGPEPIPEGKNTDD</sequence>